<dbReference type="PROSITE" id="PS50893">
    <property type="entry name" value="ABC_TRANSPORTER_2"/>
    <property type="match status" value="1"/>
</dbReference>
<dbReference type="Pfam" id="PF00005">
    <property type="entry name" value="ABC_tran"/>
    <property type="match status" value="1"/>
</dbReference>
<gene>
    <name evidence="6" type="ORF">CA260_03425</name>
</gene>
<dbReference type="InterPro" id="IPR050683">
    <property type="entry name" value="Bact_Polysacc_Export_ATP-bd"/>
</dbReference>
<dbReference type="Gene3D" id="2.70.50.60">
    <property type="entry name" value="abc- transporter (atp binding component) like domain"/>
    <property type="match status" value="1"/>
</dbReference>
<protein>
    <submittedName>
        <fullName evidence="6">ABC transporter ATP-binding protein</fullName>
    </submittedName>
</protein>
<dbReference type="InterPro" id="IPR029439">
    <property type="entry name" value="Wzt_C"/>
</dbReference>
<name>A0A328P6Q4_9GAMM</name>
<dbReference type="GO" id="GO:0140359">
    <property type="term" value="F:ABC-type transporter activity"/>
    <property type="evidence" value="ECO:0007669"/>
    <property type="project" value="InterPro"/>
</dbReference>
<keyword evidence="4 6" id="KW-0067">ATP-binding</keyword>
<evidence type="ECO:0000259" key="5">
    <source>
        <dbReference type="PROSITE" id="PS50893"/>
    </source>
</evidence>
<keyword evidence="3" id="KW-0547">Nucleotide-binding</keyword>
<evidence type="ECO:0000313" key="7">
    <source>
        <dbReference type="Proteomes" id="UP000248926"/>
    </source>
</evidence>
<dbReference type="EMBL" id="NFZS01000001">
    <property type="protein sequence ID" value="RAO76971.1"/>
    <property type="molecule type" value="Genomic_DNA"/>
</dbReference>
<comment type="similarity">
    <text evidence="1">Belongs to the ABC transporter superfamily.</text>
</comment>
<dbReference type="SUPFAM" id="SSF52540">
    <property type="entry name" value="P-loop containing nucleoside triphosphate hydrolases"/>
    <property type="match status" value="1"/>
</dbReference>
<dbReference type="GO" id="GO:0005524">
    <property type="term" value="F:ATP binding"/>
    <property type="evidence" value="ECO:0007669"/>
    <property type="project" value="UniProtKB-KW"/>
</dbReference>
<dbReference type="Gene3D" id="3.40.50.300">
    <property type="entry name" value="P-loop containing nucleotide triphosphate hydrolases"/>
    <property type="match status" value="1"/>
</dbReference>
<dbReference type="InterPro" id="IPR015860">
    <property type="entry name" value="ABC_transpr_TagH-like"/>
</dbReference>
<evidence type="ECO:0000313" key="6">
    <source>
        <dbReference type="EMBL" id="RAO76971.1"/>
    </source>
</evidence>
<dbReference type="OrthoDB" id="9778870at2"/>
<dbReference type="InterPro" id="IPR027417">
    <property type="entry name" value="P-loop_NTPase"/>
</dbReference>
<evidence type="ECO:0000256" key="2">
    <source>
        <dbReference type="ARBA" id="ARBA00022448"/>
    </source>
</evidence>
<dbReference type="InterPro" id="IPR003593">
    <property type="entry name" value="AAA+_ATPase"/>
</dbReference>
<dbReference type="GO" id="GO:0016020">
    <property type="term" value="C:membrane"/>
    <property type="evidence" value="ECO:0007669"/>
    <property type="project" value="InterPro"/>
</dbReference>
<dbReference type="SMART" id="SM00382">
    <property type="entry name" value="AAA"/>
    <property type="match status" value="1"/>
</dbReference>
<dbReference type="AlphaFoldDB" id="A0A328P6Q4"/>
<accession>A0A328P6Q4</accession>
<dbReference type="CDD" id="cd03220">
    <property type="entry name" value="ABC_KpsT_Wzt"/>
    <property type="match status" value="1"/>
</dbReference>
<keyword evidence="2" id="KW-0813">Transport</keyword>
<evidence type="ECO:0000256" key="3">
    <source>
        <dbReference type="ARBA" id="ARBA00022741"/>
    </source>
</evidence>
<proteinExistence type="inferred from homology"/>
<dbReference type="Pfam" id="PF14524">
    <property type="entry name" value="Wzt_C"/>
    <property type="match status" value="1"/>
</dbReference>
<comment type="caution">
    <text evidence="6">The sequence shown here is derived from an EMBL/GenBank/DDBJ whole genome shotgun (WGS) entry which is preliminary data.</text>
</comment>
<sequence length="455" mass="49581">MSSECAIRVNNLSKSFPIYDKPYHRLLQMVAPGPKQRWFREFQALKGVDLSVARGETLGIVGRNGSGKSTLLQLICGTLTPTSGTVEVQGRIAALLELGSGFNPDFTGRENVYLNGAVLGLTQEEIRERFDEIAEFAEIGEFIEQPVKSYSSGMYVRLAFAVAINVDPEILIVDEALSVGDEAFQRKCFARINKIRDAGATVLFVSHSAGAVTELCDRALLLDHGELLLQGAPKFVVSRYHKMLYAPAERVAAIRESIRNHEDESPYSLSAAHSSDGDARIEAVPGGATVADDDSEAYLDEGLVPKSTLSYEDLGAVIEDAHIETLGGRRVNVLKSGNRYTYVYNVRFHVAAEAVRFGMLIKSVTGLELGGGQSATLEDTLPLVEGGSVLTVRFQFRCLMAPGAYFLNAGVLGRVGDGEVYLNRQIDVAMFRVMPDPQRLATAMVDFEISPSVEF</sequence>
<dbReference type="CDD" id="cd10147">
    <property type="entry name" value="Wzt_C-like"/>
    <property type="match status" value="1"/>
</dbReference>
<reference evidence="6 7" key="1">
    <citation type="journal article" date="2018" name="Genet. Mol. Biol.">
        <title>The genome sequence of Dyella jiangningensis FCAV SCS01 from a lignocellulose-decomposing microbial consortium metagenome reveals potential for biotechnological applications.</title>
        <authorList>
            <person name="Desiderato J.G."/>
            <person name="Alvarenga D.O."/>
            <person name="Constancio M.T.L."/>
            <person name="Alves L.M.C."/>
            <person name="Varani A.M."/>
        </authorList>
    </citation>
    <scope>NUCLEOTIDE SEQUENCE [LARGE SCALE GENOMIC DNA]</scope>
    <source>
        <strain evidence="6 7">FCAV SCS01</strain>
    </source>
</reference>
<dbReference type="InterPro" id="IPR003439">
    <property type="entry name" value="ABC_transporter-like_ATP-bd"/>
</dbReference>
<keyword evidence="7" id="KW-1185">Reference proteome</keyword>
<organism evidence="6 7">
    <name type="scientific">Dyella jiangningensis</name>
    <dbReference type="NCBI Taxonomy" id="1379159"/>
    <lineage>
        <taxon>Bacteria</taxon>
        <taxon>Pseudomonadati</taxon>
        <taxon>Pseudomonadota</taxon>
        <taxon>Gammaproteobacteria</taxon>
        <taxon>Lysobacterales</taxon>
        <taxon>Rhodanobacteraceae</taxon>
        <taxon>Dyella</taxon>
    </lineage>
</organism>
<dbReference type="PANTHER" id="PTHR46743">
    <property type="entry name" value="TEICHOIC ACIDS EXPORT ATP-BINDING PROTEIN TAGH"/>
    <property type="match status" value="1"/>
</dbReference>
<feature type="domain" description="ABC transporter" evidence="5">
    <location>
        <begin position="7"/>
        <end position="249"/>
    </location>
</feature>
<dbReference type="PANTHER" id="PTHR46743:SF2">
    <property type="entry name" value="TEICHOIC ACIDS EXPORT ATP-BINDING PROTEIN TAGH"/>
    <property type="match status" value="1"/>
</dbReference>
<dbReference type="GO" id="GO:0016887">
    <property type="term" value="F:ATP hydrolysis activity"/>
    <property type="evidence" value="ECO:0007669"/>
    <property type="project" value="InterPro"/>
</dbReference>
<dbReference type="RefSeq" id="WP_111981031.1">
    <property type="nucleotide sequence ID" value="NZ_NFZS01000001.1"/>
</dbReference>
<dbReference type="Proteomes" id="UP000248926">
    <property type="component" value="Unassembled WGS sequence"/>
</dbReference>
<evidence type="ECO:0000256" key="4">
    <source>
        <dbReference type="ARBA" id="ARBA00022840"/>
    </source>
</evidence>
<evidence type="ECO:0000256" key="1">
    <source>
        <dbReference type="ARBA" id="ARBA00005417"/>
    </source>
</evidence>